<reference evidence="2 3" key="1">
    <citation type="submission" date="2022-04" db="EMBL/GenBank/DDBJ databases">
        <authorList>
            <person name="Ye Y.-Q."/>
            <person name="Du Z.-J."/>
        </authorList>
    </citation>
    <scope>NUCLEOTIDE SEQUENCE [LARGE SCALE GENOMIC DNA]</scope>
    <source>
        <strain evidence="2 3">A6E488</strain>
    </source>
</reference>
<dbReference type="RefSeq" id="WP_261615931.1">
    <property type="nucleotide sequence ID" value="NZ_JALIDZ010000004.1"/>
</dbReference>
<dbReference type="Pfam" id="PF00565">
    <property type="entry name" value="SNase"/>
    <property type="match status" value="1"/>
</dbReference>
<proteinExistence type="predicted"/>
<evidence type="ECO:0000313" key="2">
    <source>
        <dbReference type="EMBL" id="MCT8972369.1"/>
    </source>
</evidence>
<sequence>MATATAAETLPGPVAARVERVVDGDTIAVTARVWLGQDVHVLVRVRGIDAPELRGRCAEETRRARAATRRAAAAVAAGPVTLWRISGDKYHGRVLADVRLGDGRDLAAVMLASGDARPYGGAGRKGWCSG</sequence>
<protein>
    <recommendedName>
        <fullName evidence="1">TNase-like domain-containing protein</fullName>
    </recommendedName>
</protein>
<dbReference type="AlphaFoldDB" id="A0AAW5QXV5"/>
<accession>A0AAW5QXV5</accession>
<feature type="domain" description="TNase-like" evidence="1">
    <location>
        <begin position="12"/>
        <end position="129"/>
    </location>
</feature>
<name>A0AAW5QXV5_9HYPH</name>
<gene>
    <name evidence="2" type="ORF">MUB46_10925</name>
</gene>
<dbReference type="InterPro" id="IPR016071">
    <property type="entry name" value="Staphylococal_nuclease_OB-fold"/>
</dbReference>
<dbReference type="InterPro" id="IPR035437">
    <property type="entry name" value="SNase_OB-fold_sf"/>
</dbReference>
<comment type="caution">
    <text evidence="2">The sequence shown here is derived from an EMBL/GenBank/DDBJ whole genome shotgun (WGS) entry which is preliminary data.</text>
</comment>
<dbReference type="EMBL" id="JALIDZ010000004">
    <property type="protein sequence ID" value="MCT8972369.1"/>
    <property type="molecule type" value="Genomic_DNA"/>
</dbReference>
<evidence type="ECO:0000313" key="3">
    <source>
        <dbReference type="Proteomes" id="UP001320898"/>
    </source>
</evidence>
<evidence type="ECO:0000259" key="1">
    <source>
        <dbReference type="SMART" id="SM00318"/>
    </source>
</evidence>
<organism evidence="2 3">
    <name type="scientific">Microbaculum marinisediminis</name>
    <dbReference type="NCBI Taxonomy" id="2931392"/>
    <lineage>
        <taxon>Bacteria</taxon>
        <taxon>Pseudomonadati</taxon>
        <taxon>Pseudomonadota</taxon>
        <taxon>Alphaproteobacteria</taxon>
        <taxon>Hyphomicrobiales</taxon>
        <taxon>Tepidamorphaceae</taxon>
        <taxon>Microbaculum</taxon>
    </lineage>
</organism>
<dbReference type="Proteomes" id="UP001320898">
    <property type="component" value="Unassembled WGS sequence"/>
</dbReference>
<dbReference type="SUPFAM" id="SSF50199">
    <property type="entry name" value="Staphylococcal nuclease"/>
    <property type="match status" value="1"/>
</dbReference>
<dbReference type="Gene3D" id="2.40.50.90">
    <property type="match status" value="1"/>
</dbReference>
<keyword evidence="3" id="KW-1185">Reference proteome</keyword>
<dbReference type="SMART" id="SM00318">
    <property type="entry name" value="SNc"/>
    <property type="match status" value="1"/>
</dbReference>